<dbReference type="AlphaFoldDB" id="A0A1G9QIB4"/>
<keyword evidence="3" id="KW-1185">Reference proteome</keyword>
<feature type="transmembrane region" description="Helical" evidence="1">
    <location>
        <begin position="309"/>
        <end position="329"/>
    </location>
</feature>
<evidence type="ECO:0000313" key="2">
    <source>
        <dbReference type="EMBL" id="SDM10045.1"/>
    </source>
</evidence>
<dbReference type="OrthoDB" id="1452530at2"/>
<dbReference type="STRING" id="192904.SAMN04488514_10528"/>
<protein>
    <recommendedName>
        <fullName evidence="4">Chain length determinant protein</fullName>
    </recommendedName>
</protein>
<dbReference type="RefSeq" id="WP_089889013.1">
    <property type="nucleotide sequence ID" value="NZ_FNGV01000005.1"/>
</dbReference>
<reference evidence="3" key="1">
    <citation type="submission" date="2016-10" db="EMBL/GenBank/DDBJ databases">
        <authorList>
            <person name="Varghese N."/>
            <person name="Submissions S."/>
        </authorList>
    </citation>
    <scope>NUCLEOTIDE SEQUENCE [LARGE SCALE GENOMIC DNA]</scope>
    <source>
        <strain evidence="3">DSM 19886</strain>
    </source>
</reference>
<sequence length="337" mass="39104">MGNQVPSQKPSESEEIDLAQLFRMVRTGLDNIAEAFLRIYLFLRRNALKLVGLVILGVAITLVLNMLVPEKLKNEVIVRSNFDSRNYLYDAIEEIQANISAKDTIFLRKLGLEQYNFKGFKIEVEPIEESKEELDKDHIEQQMKYLELLQNFKDENFVLDIIRSELNRKSILNHRIVFNFGVANHSEEIVQKVMEYLNNNTYFKDVKEIYLQNASTRITQNTELVRQIDELVSNYSKGLAGRNDKRDQATIIMEGENGLNIPSLLSLKARLIKEIEEKKLDIVQQTGTLTIVNFGETHRVKKPFFSKRIVAFPMYLVIAFFVVSFIMYLNRKANQLS</sequence>
<organism evidence="2 3">
    <name type="scientific">Kriegella aquimaris</name>
    <dbReference type="NCBI Taxonomy" id="192904"/>
    <lineage>
        <taxon>Bacteria</taxon>
        <taxon>Pseudomonadati</taxon>
        <taxon>Bacteroidota</taxon>
        <taxon>Flavobacteriia</taxon>
        <taxon>Flavobacteriales</taxon>
        <taxon>Flavobacteriaceae</taxon>
        <taxon>Kriegella</taxon>
    </lineage>
</organism>
<keyword evidence="1" id="KW-1133">Transmembrane helix</keyword>
<keyword evidence="1" id="KW-0812">Transmembrane</keyword>
<feature type="transmembrane region" description="Helical" evidence="1">
    <location>
        <begin position="47"/>
        <end position="68"/>
    </location>
</feature>
<name>A0A1G9QIB4_9FLAO</name>
<proteinExistence type="predicted"/>
<gene>
    <name evidence="2" type="ORF">SAMN04488514_10528</name>
</gene>
<keyword evidence="1" id="KW-0472">Membrane</keyword>
<evidence type="ECO:0008006" key="4">
    <source>
        <dbReference type="Google" id="ProtNLM"/>
    </source>
</evidence>
<evidence type="ECO:0000256" key="1">
    <source>
        <dbReference type="SAM" id="Phobius"/>
    </source>
</evidence>
<evidence type="ECO:0000313" key="3">
    <source>
        <dbReference type="Proteomes" id="UP000199440"/>
    </source>
</evidence>
<accession>A0A1G9QIB4</accession>
<dbReference type="EMBL" id="FNGV01000005">
    <property type="protein sequence ID" value="SDM10045.1"/>
    <property type="molecule type" value="Genomic_DNA"/>
</dbReference>
<dbReference type="Proteomes" id="UP000199440">
    <property type="component" value="Unassembled WGS sequence"/>
</dbReference>